<dbReference type="EMBL" id="AP019782">
    <property type="protein sequence ID" value="BBL71426.1"/>
    <property type="molecule type" value="Genomic_DNA"/>
</dbReference>
<dbReference type="CDD" id="cd03124">
    <property type="entry name" value="alpha_CA_prokaryotic_like"/>
    <property type="match status" value="1"/>
</dbReference>
<evidence type="ECO:0000256" key="2">
    <source>
        <dbReference type="ARBA" id="ARBA00012925"/>
    </source>
</evidence>
<gene>
    <name evidence="8" type="primary">cah</name>
    <name evidence="8" type="ORF">MoryE10_20320</name>
</gene>
<name>A0A8D5AIJ8_9GAMM</name>
<dbReference type="SUPFAM" id="SSF51069">
    <property type="entry name" value="Carbonic anhydrase"/>
    <property type="match status" value="1"/>
</dbReference>
<comment type="catalytic activity">
    <reaction evidence="6">
        <text>hydrogencarbonate + H(+) = CO2 + H2O</text>
        <dbReference type="Rhea" id="RHEA:10748"/>
        <dbReference type="ChEBI" id="CHEBI:15377"/>
        <dbReference type="ChEBI" id="CHEBI:15378"/>
        <dbReference type="ChEBI" id="CHEBI:16526"/>
        <dbReference type="ChEBI" id="CHEBI:17544"/>
        <dbReference type="EC" id="4.2.1.1"/>
    </reaction>
</comment>
<dbReference type="InterPro" id="IPR036398">
    <property type="entry name" value="CA_dom_sf"/>
</dbReference>
<evidence type="ECO:0000256" key="5">
    <source>
        <dbReference type="ARBA" id="ARBA00023239"/>
    </source>
</evidence>
<keyword evidence="9" id="KW-1185">Reference proteome</keyword>
<dbReference type="SMART" id="SM01057">
    <property type="entry name" value="Carb_anhydrase"/>
    <property type="match status" value="1"/>
</dbReference>
<dbReference type="InterPro" id="IPR041891">
    <property type="entry name" value="Alpha_CA_prokaryot-like"/>
</dbReference>
<dbReference type="KEGG" id="moz:MoryE10_20320"/>
<dbReference type="PROSITE" id="PS51144">
    <property type="entry name" value="ALPHA_CA_2"/>
    <property type="match status" value="1"/>
</dbReference>
<evidence type="ECO:0000256" key="4">
    <source>
        <dbReference type="ARBA" id="ARBA00022833"/>
    </source>
</evidence>
<accession>A0A8D5AIJ8</accession>
<dbReference type="EC" id="4.2.1.1" evidence="2"/>
<dbReference type="Gene3D" id="3.10.200.10">
    <property type="entry name" value="Alpha carbonic anhydrase"/>
    <property type="match status" value="1"/>
</dbReference>
<sequence length="249" mass="27794">MIGNVLALQPTLAADAHVDPHWTYDEQAQWGMLADPIYKPPFPYADCSIGQKQSPVNIERNSVKKLKGSDELKPRYADVPLSLTNNGHTIRANISKGSLYIGKVEYRLLQFHFHSPSEHLTNGVRYPMEIHFVNGTADGKLAVVGVFVEAGQFNQEFQKILDLAPSRTGATVNTPLPLQPAELLPKNTRHFYTYAGSLTTPPCTEGTQWFVLRETIQASQKQIEQFNGKYYRGNARAEQKLNGRLLGAN</sequence>
<dbReference type="Pfam" id="PF00194">
    <property type="entry name" value="Carb_anhydrase"/>
    <property type="match status" value="1"/>
</dbReference>
<dbReference type="GO" id="GO:0004089">
    <property type="term" value="F:carbonate dehydratase activity"/>
    <property type="evidence" value="ECO:0007669"/>
    <property type="project" value="UniProtKB-EC"/>
</dbReference>
<comment type="similarity">
    <text evidence="1">Belongs to the alpha-carbonic anhydrase family.</text>
</comment>
<evidence type="ECO:0000259" key="7">
    <source>
        <dbReference type="PROSITE" id="PS51144"/>
    </source>
</evidence>
<organism evidence="8 9">
    <name type="scientific">Methylogaea oryzae</name>
    <dbReference type="NCBI Taxonomy" id="1295382"/>
    <lineage>
        <taxon>Bacteria</taxon>
        <taxon>Pseudomonadati</taxon>
        <taxon>Pseudomonadota</taxon>
        <taxon>Gammaproteobacteria</taxon>
        <taxon>Methylococcales</taxon>
        <taxon>Methylococcaceae</taxon>
        <taxon>Methylogaea</taxon>
    </lineage>
</organism>
<keyword evidence="3" id="KW-0479">Metal-binding</keyword>
<dbReference type="GO" id="GO:0008270">
    <property type="term" value="F:zinc ion binding"/>
    <property type="evidence" value="ECO:0007669"/>
    <property type="project" value="InterPro"/>
</dbReference>
<dbReference type="InterPro" id="IPR001148">
    <property type="entry name" value="CA_dom"/>
</dbReference>
<dbReference type="PANTHER" id="PTHR18952:SF265">
    <property type="entry name" value="CARBONIC ANHYDRASE"/>
    <property type="match status" value="1"/>
</dbReference>
<evidence type="ECO:0000256" key="6">
    <source>
        <dbReference type="ARBA" id="ARBA00048348"/>
    </source>
</evidence>
<protein>
    <recommendedName>
        <fullName evidence="2">carbonic anhydrase</fullName>
        <ecNumber evidence="2">4.2.1.1</ecNumber>
    </recommendedName>
</protein>
<evidence type="ECO:0000313" key="8">
    <source>
        <dbReference type="EMBL" id="BBL71426.1"/>
    </source>
</evidence>
<dbReference type="Proteomes" id="UP000824988">
    <property type="component" value="Chromosome"/>
</dbReference>
<evidence type="ECO:0000313" key="9">
    <source>
        <dbReference type="Proteomes" id="UP000824988"/>
    </source>
</evidence>
<dbReference type="PANTHER" id="PTHR18952">
    <property type="entry name" value="CARBONIC ANHYDRASE"/>
    <property type="match status" value="1"/>
</dbReference>
<keyword evidence="5" id="KW-0456">Lyase</keyword>
<evidence type="ECO:0000256" key="1">
    <source>
        <dbReference type="ARBA" id="ARBA00010718"/>
    </source>
</evidence>
<feature type="domain" description="Alpha-carbonic anhydrase" evidence="7">
    <location>
        <begin position="20"/>
        <end position="249"/>
    </location>
</feature>
<evidence type="ECO:0000256" key="3">
    <source>
        <dbReference type="ARBA" id="ARBA00022723"/>
    </source>
</evidence>
<keyword evidence="4" id="KW-0862">Zinc</keyword>
<dbReference type="InterPro" id="IPR023561">
    <property type="entry name" value="Carbonic_anhydrase_a-class"/>
</dbReference>
<dbReference type="RefSeq" id="WP_054774369.1">
    <property type="nucleotide sequence ID" value="NZ_AP019782.1"/>
</dbReference>
<reference evidence="8" key="1">
    <citation type="submission" date="2019-06" db="EMBL/GenBank/DDBJ databases">
        <title>Complete genome sequence of Methylogaea oryzae strain JCM16910.</title>
        <authorList>
            <person name="Asakawa S."/>
        </authorList>
    </citation>
    <scope>NUCLEOTIDE SEQUENCE</scope>
    <source>
        <strain evidence="8">E10</strain>
    </source>
</reference>
<proteinExistence type="inferred from homology"/>
<dbReference type="AlphaFoldDB" id="A0A8D5AIJ8"/>